<feature type="transmembrane region" description="Helical" evidence="6">
    <location>
        <begin position="156"/>
        <end position="176"/>
    </location>
</feature>
<dbReference type="OrthoDB" id="571245at2"/>
<reference evidence="7 8" key="1">
    <citation type="journal article" date="2018" name="J. Microbiol.">
        <title>Baekduia soli gen. nov., sp. nov., a novel bacterium isolated from the soil of Baekdu Mountain and proposal of a novel family name, Baekduiaceae fam. nov.</title>
        <authorList>
            <person name="An D.S."/>
            <person name="Siddiqi M.Z."/>
            <person name="Kim K.H."/>
            <person name="Yu H.S."/>
            <person name="Im W.T."/>
        </authorList>
    </citation>
    <scope>NUCLEOTIDE SEQUENCE [LARGE SCALE GENOMIC DNA]</scope>
    <source>
        <strain evidence="7 8">BR7-21</strain>
    </source>
</reference>
<organism evidence="7 8">
    <name type="scientific">Baekduia soli</name>
    <dbReference type="NCBI Taxonomy" id="496014"/>
    <lineage>
        <taxon>Bacteria</taxon>
        <taxon>Bacillati</taxon>
        <taxon>Actinomycetota</taxon>
        <taxon>Thermoleophilia</taxon>
        <taxon>Solirubrobacterales</taxon>
        <taxon>Baekduiaceae</taxon>
        <taxon>Baekduia</taxon>
    </lineage>
</organism>
<dbReference type="Pfam" id="PF01169">
    <property type="entry name" value="GDT1"/>
    <property type="match status" value="1"/>
</dbReference>
<gene>
    <name evidence="7" type="ORF">FSW04_07185</name>
</gene>
<accession>A0A5B8U2Y0</accession>
<keyword evidence="3 6" id="KW-0812">Transmembrane</keyword>
<evidence type="ECO:0000313" key="7">
    <source>
        <dbReference type="EMBL" id="QEC47386.1"/>
    </source>
</evidence>
<name>A0A5B8U2Y0_9ACTN</name>
<dbReference type="Proteomes" id="UP000321805">
    <property type="component" value="Chromosome"/>
</dbReference>
<keyword evidence="4 6" id="KW-1133">Transmembrane helix</keyword>
<evidence type="ECO:0000256" key="3">
    <source>
        <dbReference type="ARBA" id="ARBA00022692"/>
    </source>
</evidence>
<evidence type="ECO:0000256" key="1">
    <source>
        <dbReference type="ARBA" id="ARBA00004141"/>
    </source>
</evidence>
<evidence type="ECO:0000256" key="4">
    <source>
        <dbReference type="ARBA" id="ARBA00022989"/>
    </source>
</evidence>
<dbReference type="KEGG" id="bsol:FSW04_07185"/>
<feature type="transmembrane region" description="Helical" evidence="6">
    <location>
        <begin position="188"/>
        <end position="205"/>
    </location>
</feature>
<dbReference type="GO" id="GO:0016020">
    <property type="term" value="C:membrane"/>
    <property type="evidence" value="ECO:0007669"/>
    <property type="project" value="UniProtKB-SubCell"/>
</dbReference>
<feature type="transmembrane region" description="Helical" evidence="6">
    <location>
        <begin position="37"/>
        <end position="61"/>
    </location>
</feature>
<feature type="transmembrane region" description="Helical" evidence="6">
    <location>
        <begin position="67"/>
        <end position="84"/>
    </location>
</feature>
<evidence type="ECO:0000256" key="2">
    <source>
        <dbReference type="ARBA" id="ARBA00009190"/>
    </source>
</evidence>
<feature type="transmembrane region" description="Helical" evidence="6">
    <location>
        <begin position="129"/>
        <end position="150"/>
    </location>
</feature>
<dbReference type="InterPro" id="IPR001727">
    <property type="entry name" value="GDT1-like"/>
</dbReference>
<proteinExistence type="inferred from homology"/>
<feature type="transmembrane region" description="Helical" evidence="6">
    <location>
        <begin position="6"/>
        <end position="30"/>
    </location>
</feature>
<evidence type="ECO:0000256" key="6">
    <source>
        <dbReference type="RuleBase" id="RU365102"/>
    </source>
</evidence>
<evidence type="ECO:0000313" key="8">
    <source>
        <dbReference type="Proteomes" id="UP000321805"/>
    </source>
</evidence>
<evidence type="ECO:0000256" key="5">
    <source>
        <dbReference type="ARBA" id="ARBA00023136"/>
    </source>
</evidence>
<dbReference type="GO" id="GO:0046873">
    <property type="term" value="F:metal ion transmembrane transporter activity"/>
    <property type="evidence" value="ECO:0007669"/>
    <property type="project" value="InterPro"/>
</dbReference>
<sequence>MTFLLVALGTGVAVGVELLEAVAIVLAVAATRRPSDALAGAAAAVVACAALAALLGPVLLGSVPLDALRVVIGCLLLLFGLEWLRKGTLRLAGRRARSSSLAEYLETREDLAGAPLPEPGRPDWAARVVAFKGVLLEGIEVVVITTALAARPSGPAPALVGAGAAVVAVAGLAVVLHRPLARLPETELKWGVGVLLSAFGVFFLAEGAGVHWPGGDAAVLYLVATLALVSQAQSHVIARGAAPS</sequence>
<protein>
    <recommendedName>
        <fullName evidence="6">GDT1 family protein</fullName>
    </recommendedName>
</protein>
<dbReference type="EMBL" id="CP042430">
    <property type="protein sequence ID" value="QEC47386.1"/>
    <property type="molecule type" value="Genomic_DNA"/>
</dbReference>
<comment type="subcellular location">
    <subcellularLocation>
        <location evidence="1 6">Membrane</location>
        <topology evidence="1 6">Multi-pass membrane protein</topology>
    </subcellularLocation>
</comment>
<comment type="similarity">
    <text evidence="2 6">Belongs to the GDT1 family.</text>
</comment>
<dbReference type="AlphaFoldDB" id="A0A5B8U2Y0"/>
<keyword evidence="8" id="KW-1185">Reference proteome</keyword>
<keyword evidence="5 6" id="KW-0472">Membrane</keyword>
<dbReference type="RefSeq" id="WP_146917781.1">
    <property type="nucleotide sequence ID" value="NZ_CP042430.1"/>
</dbReference>